<reference evidence="2" key="1">
    <citation type="journal article" date="2022" name="Mol. Ecol. Resour.">
        <title>The genomes of chicory, endive, great burdock and yacon provide insights into Asteraceae palaeo-polyploidization history and plant inulin production.</title>
        <authorList>
            <person name="Fan W."/>
            <person name="Wang S."/>
            <person name="Wang H."/>
            <person name="Wang A."/>
            <person name="Jiang F."/>
            <person name="Liu H."/>
            <person name="Zhao H."/>
            <person name="Xu D."/>
            <person name="Zhang Y."/>
        </authorList>
    </citation>
    <scope>NUCLEOTIDE SEQUENCE [LARGE SCALE GENOMIC DNA]</scope>
    <source>
        <strain evidence="2">cv. Punajuju</strain>
    </source>
</reference>
<reference evidence="1 2" key="2">
    <citation type="journal article" date="2022" name="Mol. Ecol. Resour.">
        <title>The genomes of chicory, endive, great burdock and yacon provide insights into Asteraceae paleo-polyploidization history and plant inulin production.</title>
        <authorList>
            <person name="Fan W."/>
            <person name="Wang S."/>
            <person name="Wang H."/>
            <person name="Wang A."/>
            <person name="Jiang F."/>
            <person name="Liu H."/>
            <person name="Zhao H."/>
            <person name="Xu D."/>
            <person name="Zhang Y."/>
        </authorList>
    </citation>
    <scope>NUCLEOTIDE SEQUENCE [LARGE SCALE GENOMIC DNA]</scope>
    <source>
        <strain evidence="2">cv. Punajuju</strain>
        <tissue evidence="1">Leaves</tissue>
    </source>
</reference>
<accession>A0ACB9H5Q6</accession>
<protein>
    <submittedName>
        <fullName evidence="1">Uncharacterized protein</fullName>
    </submittedName>
</protein>
<evidence type="ECO:0000313" key="2">
    <source>
        <dbReference type="Proteomes" id="UP001055811"/>
    </source>
</evidence>
<proteinExistence type="predicted"/>
<sequence>MVEDAITSDEDESDDEGRYGGDPMMKDGMVEDDITSDEDESDAEHDGMQLEHNRDGDELLVAGKLMEDAAYGGAMFAQGSPADINECSTEKGCTIQRIK</sequence>
<comment type="caution">
    <text evidence="1">The sequence shown here is derived from an EMBL/GenBank/DDBJ whole genome shotgun (WGS) entry which is preliminary data.</text>
</comment>
<keyword evidence="2" id="KW-1185">Reference proteome</keyword>
<organism evidence="1 2">
    <name type="scientific">Cichorium intybus</name>
    <name type="common">Chicory</name>
    <dbReference type="NCBI Taxonomy" id="13427"/>
    <lineage>
        <taxon>Eukaryota</taxon>
        <taxon>Viridiplantae</taxon>
        <taxon>Streptophyta</taxon>
        <taxon>Embryophyta</taxon>
        <taxon>Tracheophyta</taxon>
        <taxon>Spermatophyta</taxon>
        <taxon>Magnoliopsida</taxon>
        <taxon>eudicotyledons</taxon>
        <taxon>Gunneridae</taxon>
        <taxon>Pentapetalae</taxon>
        <taxon>asterids</taxon>
        <taxon>campanulids</taxon>
        <taxon>Asterales</taxon>
        <taxon>Asteraceae</taxon>
        <taxon>Cichorioideae</taxon>
        <taxon>Cichorieae</taxon>
        <taxon>Cichoriinae</taxon>
        <taxon>Cichorium</taxon>
    </lineage>
</organism>
<dbReference type="Proteomes" id="UP001055811">
    <property type="component" value="Linkage Group LG01"/>
</dbReference>
<dbReference type="EMBL" id="CM042009">
    <property type="protein sequence ID" value="KAI3790851.1"/>
    <property type="molecule type" value="Genomic_DNA"/>
</dbReference>
<gene>
    <name evidence="1" type="ORF">L2E82_04230</name>
</gene>
<evidence type="ECO:0000313" key="1">
    <source>
        <dbReference type="EMBL" id="KAI3790851.1"/>
    </source>
</evidence>
<name>A0ACB9H5Q6_CICIN</name>